<evidence type="ECO:0000256" key="1">
    <source>
        <dbReference type="SAM" id="Phobius"/>
    </source>
</evidence>
<keyword evidence="1" id="KW-0472">Membrane</keyword>
<reference evidence="2" key="1">
    <citation type="submission" date="2023-10" db="EMBL/GenBank/DDBJ databases">
        <authorList>
            <person name="Chen Y."/>
            <person name="Shah S."/>
            <person name="Dougan E. K."/>
            <person name="Thang M."/>
            <person name="Chan C."/>
        </authorList>
    </citation>
    <scope>NUCLEOTIDE SEQUENCE [LARGE SCALE GENOMIC DNA]</scope>
</reference>
<keyword evidence="1" id="KW-0812">Transmembrane</keyword>
<feature type="transmembrane region" description="Helical" evidence="1">
    <location>
        <begin position="168"/>
        <end position="188"/>
    </location>
</feature>
<dbReference type="EMBL" id="CAUYUJ010002245">
    <property type="protein sequence ID" value="CAK0799920.1"/>
    <property type="molecule type" value="Genomic_DNA"/>
</dbReference>
<keyword evidence="3" id="KW-1185">Reference proteome</keyword>
<feature type="transmembrane region" description="Helical" evidence="1">
    <location>
        <begin position="223"/>
        <end position="250"/>
    </location>
</feature>
<keyword evidence="1" id="KW-1133">Transmembrane helix</keyword>
<sequence>MFFLLVRVLCVFLEILKVMAVMAVLEAEFLVTTSEMLLFFLARRGLVALLSLEVLKLPALLSEIGLVLLTQLLVFVEVLGLLFLPAMLLTIVKPLTFVMGSRGAAHVCGAAHARVLREDFRDAADLPDRVAVCGPPAADGSPGDRAALRESARLLDEAARLHDGAGDALPPGVLMTIVAPLALVELLGLVELPSLVELLTLAFFVEKFEVLLMFLVLRRLVVFLLIAALEMTALLCVTGLVFLMLPLVFVKVGAALHSRGAAEDREAVDIRGAVEVLELPTFMEQLAFEETRAYVKKLLRFVLALVRMELCVLALRKVLITDLSLFTVVVLFLLVGALGVLML</sequence>
<gene>
    <name evidence="2" type="ORF">PCOR1329_LOCUS8231</name>
</gene>
<feature type="transmembrane region" description="Helical" evidence="1">
    <location>
        <begin position="67"/>
        <end position="92"/>
    </location>
</feature>
<proteinExistence type="predicted"/>
<protein>
    <submittedName>
        <fullName evidence="2">Uncharacterized protein</fullName>
    </submittedName>
</protein>
<name>A0ABN9Q2L3_9DINO</name>
<feature type="transmembrane region" description="Helical" evidence="1">
    <location>
        <begin position="195"/>
        <end position="217"/>
    </location>
</feature>
<evidence type="ECO:0000313" key="2">
    <source>
        <dbReference type="EMBL" id="CAK0799920.1"/>
    </source>
</evidence>
<comment type="caution">
    <text evidence="2">The sequence shown here is derived from an EMBL/GenBank/DDBJ whole genome shotgun (WGS) entry which is preliminary data.</text>
</comment>
<organism evidence="2 3">
    <name type="scientific">Prorocentrum cordatum</name>
    <dbReference type="NCBI Taxonomy" id="2364126"/>
    <lineage>
        <taxon>Eukaryota</taxon>
        <taxon>Sar</taxon>
        <taxon>Alveolata</taxon>
        <taxon>Dinophyceae</taxon>
        <taxon>Prorocentrales</taxon>
        <taxon>Prorocentraceae</taxon>
        <taxon>Prorocentrum</taxon>
    </lineage>
</organism>
<evidence type="ECO:0000313" key="3">
    <source>
        <dbReference type="Proteomes" id="UP001189429"/>
    </source>
</evidence>
<feature type="transmembrane region" description="Helical" evidence="1">
    <location>
        <begin position="325"/>
        <end position="342"/>
    </location>
</feature>
<dbReference type="Proteomes" id="UP001189429">
    <property type="component" value="Unassembled WGS sequence"/>
</dbReference>
<accession>A0ABN9Q2L3</accession>